<reference evidence="1" key="1">
    <citation type="journal article" date="2020" name="Nature">
        <title>Giant virus diversity and host interactions through global metagenomics.</title>
        <authorList>
            <person name="Schulz F."/>
            <person name="Roux S."/>
            <person name="Paez-Espino D."/>
            <person name="Jungbluth S."/>
            <person name="Walsh D.A."/>
            <person name="Denef V.J."/>
            <person name="McMahon K.D."/>
            <person name="Konstantinidis K.T."/>
            <person name="Eloe-Fadrosh E.A."/>
            <person name="Kyrpides N.C."/>
            <person name="Woyke T."/>
        </authorList>
    </citation>
    <scope>NUCLEOTIDE SEQUENCE</scope>
    <source>
        <strain evidence="1">GVMAG-M-3300001351-8</strain>
    </source>
</reference>
<sequence length="149" mass="16544">MVRGDLKDTEHQLLANGAPTGNAGRMTIQDEKSLVVNALRSNGTVTLTGFTGYSFLDVIARVWLDNNLNLDPDVGEISVNDPLATKHLKLKGRTFGGALTYDVSDRFSLRLKGDKTQYDKESFILEDPDYTFTINPETKNLAVELIFTF</sequence>
<accession>A0A6C0EL94</accession>
<protein>
    <submittedName>
        <fullName evidence="1">Uncharacterized protein</fullName>
    </submittedName>
</protein>
<dbReference type="EMBL" id="MN738868">
    <property type="protein sequence ID" value="QHT29100.1"/>
    <property type="molecule type" value="Genomic_DNA"/>
</dbReference>
<evidence type="ECO:0000313" key="1">
    <source>
        <dbReference type="EMBL" id="QHT29100.1"/>
    </source>
</evidence>
<name>A0A6C0EL94_9ZZZZ</name>
<organism evidence="1">
    <name type="scientific">viral metagenome</name>
    <dbReference type="NCBI Taxonomy" id="1070528"/>
    <lineage>
        <taxon>unclassified sequences</taxon>
        <taxon>metagenomes</taxon>
        <taxon>organismal metagenomes</taxon>
    </lineage>
</organism>
<dbReference type="AlphaFoldDB" id="A0A6C0EL94"/>
<proteinExistence type="predicted"/>